<dbReference type="Gene3D" id="2.30.40.10">
    <property type="entry name" value="Urease, subunit C, domain 1"/>
    <property type="match status" value="1"/>
</dbReference>
<accession>A0ABV8S195</accession>
<dbReference type="EMBL" id="JBHSDY010000005">
    <property type="protein sequence ID" value="MFC4298246.1"/>
    <property type="molecule type" value="Genomic_DNA"/>
</dbReference>
<dbReference type="Proteomes" id="UP001595756">
    <property type="component" value="Unassembled WGS sequence"/>
</dbReference>
<dbReference type="SUPFAM" id="SSF51338">
    <property type="entry name" value="Composite domain of metallo-dependent hydrolases"/>
    <property type="match status" value="1"/>
</dbReference>
<dbReference type="RefSeq" id="WP_376812798.1">
    <property type="nucleotide sequence ID" value="NZ_JBHSDY010000005.1"/>
</dbReference>
<dbReference type="SUPFAM" id="SSF51556">
    <property type="entry name" value="Metallo-dependent hydrolases"/>
    <property type="match status" value="1"/>
</dbReference>
<dbReference type="CDD" id="cd01299">
    <property type="entry name" value="Met_dep_hydrolase_A"/>
    <property type="match status" value="1"/>
</dbReference>
<evidence type="ECO:0000313" key="2">
    <source>
        <dbReference type="EMBL" id="MFC4298246.1"/>
    </source>
</evidence>
<dbReference type="Gene3D" id="3.20.20.140">
    <property type="entry name" value="Metal-dependent hydrolases"/>
    <property type="match status" value="1"/>
</dbReference>
<dbReference type="InterPro" id="IPR006680">
    <property type="entry name" value="Amidohydro-rel"/>
</dbReference>
<dbReference type="Pfam" id="PF01979">
    <property type="entry name" value="Amidohydro_1"/>
    <property type="match status" value="1"/>
</dbReference>
<feature type="domain" description="Amidohydrolase-related" evidence="1">
    <location>
        <begin position="54"/>
        <end position="404"/>
    </location>
</feature>
<dbReference type="InterPro" id="IPR057744">
    <property type="entry name" value="OTAase-like"/>
</dbReference>
<gene>
    <name evidence="2" type="ORF">ACFO0J_09365</name>
</gene>
<evidence type="ECO:0000313" key="3">
    <source>
        <dbReference type="Proteomes" id="UP001595756"/>
    </source>
</evidence>
<dbReference type="PANTHER" id="PTHR43135:SF3">
    <property type="entry name" value="ALPHA-D-RIBOSE 1-METHYLPHOSPHONATE 5-TRIPHOSPHATE DIPHOSPHATASE"/>
    <property type="match status" value="1"/>
</dbReference>
<sequence length="411" mass="43356">MDALILKNATLLDLPARDRLEGRDIVIEAGRIKEVSDRPASSAAARSIDLKGRTVLPGLIDLHVHVMATQLNLGAQPLVPNIRVALKAVPILKGMLHRGFTTVRDAGGAGFALKSAVEEGIVDGPRLFVAGKSLSQTAGNGDTRMRLDYLDPGCPCCSRLGALSRVCDGVDNVLRAAREEFKMGADHIKVMASGGVSSPTDSIGTLGFSAPELLAIVGEATARGSYVMAHAYSAASIRHAVTCGVRTIEHGNLIDDETAALMAEKRVYAVPTLATFAILTRYSDSYDLSPSAIAKLTSVRDAGFESLEIFRRHGVKMGYGTDLLGESHLHQNEEFNLRARVLSPWEIIESATTIGAEVLGMQGQIGVIAPGALADLVIVNGSPIDDIGLLAKPDAGLSAVMKGGSFVRNSL</sequence>
<proteinExistence type="predicted"/>
<name>A0ABV8S195_9BURK</name>
<organism evidence="2 3">
    <name type="scientific">Castellaniella hirudinis</name>
    <dbReference type="NCBI Taxonomy" id="1144617"/>
    <lineage>
        <taxon>Bacteria</taxon>
        <taxon>Pseudomonadati</taxon>
        <taxon>Pseudomonadota</taxon>
        <taxon>Betaproteobacteria</taxon>
        <taxon>Burkholderiales</taxon>
        <taxon>Alcaligenaceae</taxon>
        <taxon>Castellaniella</taxon>
    </lineage>
</organism>
<protein>
    <submittedName>
        <fullName evidence="2">Amidohydrolase family protein</fullName>
    </submittedName>
</protein>
<dbReference type="InterPro" id="IPR051781">
    <property type="entry name" value="Metallo-dep_Hydrolase"/>
</dbReference>
<reference evidence="3" key="1">
    <citation type="journal article" date="2019" name="Int. J. Syst. Evol. Microbiol.">
        <title>The Global Catalogue of Microorganisms (GCM) 10K type strain sequencing project: providing services to taxonomists for standard genome sequencing and annotation.</title>
        <authorList>
            <consortium name="The Broad Institute Genomics Platform"/>
            <consortium name="The Broad Institute Genome Sequencing Center for Infectious Disease"/>
            <person name="Wu L."/>
            <person name="Ma J."/>
        </authorList>
    </citation>
    <scope>NUCLEOTIDE SEQUENCE [LARGE SCALE GENOMIC DNA]</scope>
    <source>
        <strain evidence="3">CGMCC 1.19029</strain>
    </source>
</reference>
<keyword evidence="3" id="KW-1185">Reference proteome</keyword>
<dbReference type="InterPro" id="IPR032466">
    <property type="entry name" value="Metal_Hydrolase"/>
</dbReference>
<dbReference type="InterPro" id="IPR011059">
    <property type="entry name" value="Metal-dep_hydrolase_composite"/>
</dbReference>
<evidence type="ECO:0000259" key="1">
    <source>
        <dbReference type="Pfam" id="PF01979"/>
    </source>
</evidence>
<comment type="caution">
    <text evidence="2">The sequence shown here is derived from an EMBL/GenBank/DDBJ whole genome shotgun (WGS) entry which is preliminary data.</text>
</comment>
<dbReference type="PANTHER" id="PTHR43135">
    <property type="entry name" value="ALPHA-D-RIBOSE 1-METHYLPHOSPHONATE 5-TRIPHOSPHATE DIPHOSPHATASE"/>
    <property type="match status" value="1"/>
</dbReference>